<reference evidence="2" key="1">
    <citation type="submission" date="2006-03" db="EMBL/GenBank/DDBJ databases">
        <authorList>
            <person name="Bowman J."/>
            <person name="Ferriera S."/>
            <person name="Johnson J."/>
            <person name="Kravitz S."/>
            <person name="Halpern A."/>
            <person name="Remington K."/>
            <person name="Beeson K."/>
            <person name="Tran B."/>
            <person name="Rogers Y.-H."/>
            <person name="Friedman R."/>
            <person name="Venter J.C."/>
        </authorList>
    </citation>
    <scope>NUCLEOTIDE SEQUENCE [LARGE SCALE GENOMIC DNA]</scope>
    <source>
        <strain evidence="2">ATCC 700755</strain>
    </source>
</reference>
<protein>
    <submittedName>
        <fullName evidence="2">Uncharacterized protein</fullName>
    </submittedName>
</protein>
<evidence type="ECO:0000313" key="3">
    <source>
        <dbReference type="Proteomes" id="UP000008514"/>
    </source>
</evidence>
<proteinExistence type="predicted"/>
<keyword evidence="1" id="KW-0812">Transmembrane</keyword>
<dbReference type="AlphaFoldDB" id="K4ID11"/>
<dbReference type="KEGG" id="ptq:P700755_001382"/>
<sequence>MTVFIIFIGLFFAATGGYAIIHSIQKLGNDKSDSSLDIKGFKISAPAGFIYGIASFVIVVLLIKFNSDIVPSSNSMDSGFYELTFNDDSTLMNVKFDSQRPASIFNGKVLIQKDGWNIQFDGVLSVSENRIVPNFMKKSIEFNKGAKFYIITKDSTTWGVNVIRTRSPIELEIYKE</sequence>
<keyword evidence="1" id="KW-1133">Transmembrane helix</keyword>
<dbReference type="HOGENOM" id="CLU_1523936_0_0_10"/>
<keyword evidence="1" id="KW-0472">Membrane</keyword>
<keyword evidence="3" id="KW-1185">Reference proteome</keyword>
<evidence type="ECO:0000313" key="2">
    <source>
        <dbReference type="EMBL" id="AFU68309.1"/>
    </source>
</evidence>
<accession>K4ID11</accession>
<evidence type="ECO:0000256" key="1">
    <source>
        <dbReference type="SAM" id="Phobius"/>
    </source>
</evidence>
<gene>
    <name evidence="2" type="ordered locus">P700755_001382</name>
</gene>
<dbReference type="EMBL" id="CP003879">
    <property type="protein sequence ID" value="AFU68309.1"/>
    <property type="molecule type" value="Genomic_DNA"/>
</dbReference>
<reference evidence="2" key="2">
    <citation type="submission" date="2012-09" db="EMBL/GenBank/DDBJ databases">
        <title>The complete sequence of Psychroflexus torquis an extreme psychrophile from sea-ice that is stimulated by light.</title>
        <authorList>
            <person name="Feng S."/>
            <person name="Powell S.M."/>
            <person name="Bowman J.P."/>
        </authorList>
    </citation>
    <scope>NUCLEOTIDE SEQUENCE [LARGE SCALE GENOMIC DNA]</scope>
    <source>
        <strain evidence="2">ATCC 700755</strain>
    </source>
</reference>
<feature type="transmembrane region" description="Helical" evidence="1">
    <location>
        <begin position="43"/>
        <end position="63"/>
    </location>
</feature>
<dbReference type="RefSeq" id="WP_015023915.1">
    <property type="nucleotide sequence ID" value="NC_018721.1"/>
</dbReference>
<organism evidence="2 3">
    <name type="scientific">Psychroflexus torquis (strain ATCC 700755 / CIP 106069 / ACAM 623)</name>
    <dbReference type="NCBI Taxonomy" id="313595"/>
    <lineage>
        <taxon>Bacteria</taxon>
        <taxon>Pseudomonadati</taxon>
        <taxon>Bacteroidota</taxon>
        <taxon>Flavobacteriia</taxon>
        <taxon>Flavobacteriales</taxon>
        <taxon>Flavobacteriaceae</taxon>
        <taxon>Psychroflexus</taxon>
    </lineage>
</organism>
<dbReference type="Proteomes" id="UP000008514">
    <property type="component" value="Chromosome"/>
</dbReference>
<name>K4ID11_PSYTT</name>